<keyword evidence="3" id="KW-0614">Plasmid</keyword>
<name>A0A9P1JLB8_9VIBR</name>
<reference evidence="3" key="1">
    <citation type="submission" date="2010-02" db="EMBL/GenBank/DDBJ databases">
        <authorList>
            <person name="Genoscope - CEA"/>
        </authorList>
    </citation>
    <scope>NUCLEOTIDE SEQUENCE</scope>
    <source>
        <plasmid evidence="3">VIBNI_pA</plasmid>
    </source>
</reference>
<keyword evidence="1" id="KW-0238">DNA-binding</keyword>
<dbReference type="SUPFAM" id="SSF47413">
    <property type="entry name" value="lambda repressor-like DNA-binding domains"/>
    <property type="match status" value="1"/>
</dbReference>
<dbReference type="EMBL" id="FP893246">
    <property type="protein sequence ID" value="CBJ93061.1"/>
    <property type="molecule type" value="Genomic_DNA"/>
</dbReference>
<organism evidence="3">
    <name type="scientific">Vibrio nigripulchritudo</name>
    <dbReference type="NCBI Taxonomy" id="28173"/>
    <lineage>
        <taxon>Bacteria</taxon>
        <taxon>Pseudomonadati</taxon>
        <taxon>Pseudomonadota</taxon>
        <taxon>Gammaproteobacteria</taxon>
        <taxon>Vibrionales</taxon>
        <taxon>Vibrionaceae</taxon>
        <taxon>Vibrio</taxon>
    </lineage>
</organism>
<dbReference type="PANTHER" id="PTHR38973">
    <property type="entry name" value="PLASMID PARTITIONING CONTROL PROTEIN-RELATED"/>
    <property type="match status" value="1"/>
</dbReference>
<evidence type="ECO:0000259" key="2">
    <source>
        <dbReference type="Pfam" id="PF08775"/>
    </source>
</evidence>
<dbReference type="Pfam" id="PF08775">
    <property type="entry name" value="ParB"/>
    <property type="match status" value="1"/>
</dbReference>
<dbReference type="PANTHER" id="PTHR38973:SF1">
    <property type="entry name" value="PLASMID PARTITION PROTEIN B"/>
    <property type="match status" value="1"/>
</dbReference>
<evidence type="ECO:0000313" key="3">
    <source>
        <dbReference type="EMBL" id="CBJ93061.1"/>
    </source>
</evidence>
<dbReference type="Gene3D" id="1.10.10.2830">
    <property type="match status" value="1"/>
</dbReference>
<accession>A0A9P1JLB8</accession>
<sequence length="362" mass="40110">MAKKRGGTPLGNAPGAKEALQSAAKANIDSLTQQLAEEMAKSGVNTAEFLAQKFGVHTVGQSTEWTLQSGETAVFDELTLSYEQVRDETFVTFDINGRDQSLLTPESLEDLNSLEHQQYYPAVGRVVNGTIDVLDGSRRRAWFLLQKGKVKTFRLMVTKSPISASDAKGLAKQLQSAREHNQREIGRQCRSLMAAHGMTQTEVANHMNISRAAVGRALRADSIDERLISLFPVVNALSHTDYTVLDAVMTRFSEQSEPALSAFLDAVISEIEGNHLALPHDEKKELIIQVIERQLKMAKKSTRKVTSDTKTTNLATFQSKGMFARKKVRGRTFSYEFGRLSSAVQEDLDRAIEAVLVKHTKE</sequence>
<evidence type="ECO:0000256" key="1">
    <source>
        <dbReference type="ARBA" id="ARBA00023125"/>
    </source>
</evidence>
<dbReference type="CDD" id="cd16394">
    <property type="entry name" value="sopB_N"/>
    <property type="match status" value="1"/>
</dbReference>
<proteinExistence type="predicted"/>
<feature type="domain" description="ParB protein family C-terminal" evidence="2">
    <location>
        <begin position="231"/>
        <end position="356"/>
    </location>
</feature>
<dbReference type="RefSeq" id="WP_013610202.1">
    <property type="nucleotide sequence ID" value="NC_015156.1"/>
</dbReference>
<dbReference type="InterPro" id="IPR010982">
    <property type="entry name" value="Lambda_DNA-bd_dom_sf"/>
</dbReference>
<dbReference type="GO" id="GO:0003677">
    <property type="term" value="F:DNA binding"/>
    <property type="evidence" value="ECO:0007669"/>
    <property type="project" value="UniProtKB-KW"/>
</dbReference>
<dbReference type="AlphaFoldDB" id="A0A9P1JLB8"/>
<geneLocation type="plasmid" evidence="3">
    <name>VIBNI_pA</name>
</geneLocation>
<gene>
    <name evidence="3" type="ORF">VIBNI_0002</name>
</gene>
<dbReference type="InterPro" id="IPR014884">
    <property type="entry name" value="ParB_fam_C"/>
</dbReference>
<protein>
    <submittedName>
        <fullName evidence="3">Partitioning protein B (ParB)</fullName>
    </submittedName>
</protein>